<evidence type="ECO:0000256" key="2">
    <source>
        <dbReference type="PROSITE-ProRule" id="PRU00176"/>
    </source>
</evidence>
<dbReference type="Pfam" id="PF00098">
    <property type="entry name" value="zf-CCHC"/>
    <property type="match status" value="1"/>
</dbReference>
<comment type="caution">
    <text evidence="5">The sequence shown here is derived from an EMBL/GenBank/DDBJ whole genome shotgun (WGS) entry which is preliminary data.</text>
</comment>
<dbReference type="SMART" id="SM00360">
    <property type="entry name" value="RRM"/>
    <property type="match status" value="1"/>
</dbReference>
<dbReference type="InterPro" id="IPR036875">
    <property type="entry name" value="Znf_CCHC_sf"/>
</dbReference>
<protein>
    <submittedName>
        <fullName evidence="5">Uncharacterized protein</fullName>
    </submittedName>
</protein>
<keyword evidence="1" id="KW-0862">Zinc</keyword>
<evidence type="ECO:0000313" key="5">
    <source>
        <dbReference type="EMBL" id="KAF7723843.1"/>
    </source>
</evidence>
<dbReference type="PANTHER" id="PTHR23147">
    <property type="entry name" value="SERINE/ARGININE RICH SPLICING FACTOR"/>
    <property type="match status" value="1"/>
</dbReference>
<proteinExistence type="predicted"/>
<dbReference type="OrthoDB" id="1099063at2759"/>
<organism evidence="5 6">
    <name type="scientific">Apophysomyces ossiformis</name>
    <dbReference type="NCBI Taxonomy" id="679940"/>
    <lineage>
        <taxon>Eukaryota</taxon>
        <taxon>Fungi</taxon>
        <taxon>Fungi incertae sedis</taxon>
        <taxon>Mucoromycota</taxon>
        <taxon>Mucoromycotina</taxon>
        <taxon>Mucoromycetes</taxon>
        <taxon>Mucorales</taxon>
        <taxon>Mucorineae</taxon>
        <taxon>Mucoraceae</taxon>
        <taxon>Apophysomyces</taxon>
    </lineage>
</organism>
<feature type="domain" description="RRM" evidence="3">
    <location>
        <begin position="4"/>
        <end position="74"/>
    </location>
</feature>
<dbReference type="InterPro" id="IPR000504">
    <property type="entry name" value="RRM_dom"/>
</dbReference>
<feature type="domain" description="CCHC-type" evidence="4">
    <location>
        <begin position="89"/>
        <end position="104"/>
    </location>
</feature>
<keyword evidence="2" id="KW-0694">RNA-binding</keyword>
<dbReference type="InterPro" id="IPR050907">
    <property type="entry name" value="SRSF"/>
</dbReference>
<keyword evidence="1" id="KW-0479">Metal-binding</keyword>
<evidence type="ECO:0000313" key="6">
    <source>
        <dbReference type="Proteomes" id="UP000605846"/>
    </source>
</evidence>
<dbReference type="GO" id="GO:0008270">
    <property type="term" value="F:zinc ion binding"/>
    <property type="evidence" value="ECO:0007669"/>
    <property type="project" value="UniProtKB-KW"/>
</dbReference>
<dbReference type="Proteomes" id="UP000605846">
    <property type="component" value="Unassembled WGS sequence"/>
</dbReference>
<dbReference type="InterPro" id="IPR001878">
    <property type="entry name" value="Znf_CCHC"/>
</dbReference>
<reference evidence="5" key="1">
    <citation type="submission" date="2020-01" db="EMBL/GenBank/DDBJ databases">
        <title>Genome Sequencing of Three Apophysomyces-Like Fungal Strains Confirms a Novel Fungal Genus in the Mucoromycota with divergent Burkholderia-like Endosymbiotic Bacteria.</title>
        <authorList>
            <person name="Stajich J.E."/>
            <person name="Macias A.M."/>
            <person name="Carter-House D."/>
            <person name="Lovett B."/>
            <person name="Kasson L.R."/>
            <person name="Berry K."/>
            <person name="Grigoriev I."/>
            <person name="Chang Y."/>
            <person name="Spatafora J."/>
            <person name="Kasson M.T."/>
        </authorList>
    </citation>
    <scope>NUCLEOTIDE SEQUENCE</scope>
    <source>
        <strain evidence="5">NRRL A-21654</strain>
    </source>
</reference>
<accession>A0A8H7BPS9</accession>
<sequence>MSRINFLTGGINRYVRERDLKDLFSRCGRIRDVDLVSNFAFVEFEDSRDAEDAIRKYDGYRLEGDSIQVEYARKGMAPYRSGSGPVSGRCYNCGETGHIARECPTPKGRGERAMRFEENRLNVVKLDTWPETALNKEVPPEDARDRDLHDLAPPLARVAVLVRVALDVILDALRETGNAVAVMTRVMTAMIDTMIDVAAEMTDTKLMQRRKFHVNLRRLEGSLTSLTRRLMYSIGYT</sequence>
<evidence type="ECO:0000259" key="3">
    <source>
        <dbReference type="PROSITE" id="PS50102"/>
    </source>
</evidence>
<dbReference type="Pfam" id="PF00076">
    <property type="entry name" value="RRM_1"/>
    <property type="match status" value="1"/>
</dbReference>
<dbReference type="AlphaFoldDB" id="A0A8H7BPS9"/>
<dbReference type="GO" id="GO:0003723">
    <property type="term" value="F:RNA binding"/>
    <property type="evidence" value="ECO:0007669"/>
    <property type="project" value="UniProtKB-UniRule"/>
</dbReference>
<dbReference type="Gene3D" id="3.30.70.330">
    <property type="match status" value="1"/>
</dbReference>
<dbReference type="PROSITE" id="PS50158">
    <property type="entry name" value="ZF_CCHC"/>
    <property type="match status" value="1"/>
</dbReference>
<dbReference type="SMART" id="SM00343">
    <property type="entry name" value="ZnF_C2HC"/>
    <property type="match status" value="1"/>
</dbReference>
<dbReference type="SUPFAM" id="SSF54928">
    <property type="entry name" value="RNA-binding domain, RBD"/>
    <property type="match status" value="1"/>
</dbReference>
<dbReference type="EMBL" id="JABAYA010000138">
    <property type="protein sequence ID" value="KAF7723843.1"/>
    <property type="molecule type" value="Genomic_DNA"/>
</dbReference>
<gene>
    <name evidence="5" type="ORF">EC973_001568</name>
</gene>
<name>A0A8H7BPS9_9FUNG</name>
<dbReference type="InterPro" id="IPR012677">
    <property type="entry name" value="Nucleotide-bd_a/b_plait_sf"/>
</dbReference>
<dbReference type="SUPFAM" id="SSF57756">
    <property type="entry name" value="Retrovirus zinc finger-like domains"/>
    <property type="match status" value="1"/>
</dbReference>
<evidence type="ECO:0000259" key="4">
    <source>
        <dbReference type="PROSITE" id="PS50158"/>
    </source>
</evidence>
<dbReference type="PROSITE" id="PS50102">
    <property type="entry name" value="RRM"/>
    <property type="match status" value="1"/>
</dbReference>
<keyword evidence="1" id="KW-0863">Zinc-finger</keyword>
<dbReference type="InterPro" id="IPR035979">
    <property type="entry name" value="RBD_domain_sf"/>
</dbReference>
<keyword evidence="6" id="KW-1185">Reference proteome</keyword>
<evidence type="ECO:0000256" key="1">
    <source>
        <dbReference type="PROSITE-ProRule" id="PRU00047"/>
    </source>
</evidence>
<dbReference type="Gene3D" id="4.10.60.10">
    <property type="entry name" value="Zinc finger, CCHC-type"/>
    <property type="match status" value="1"/>
</dbReference>